<dbReference type="SUPFAM" id="SSF53807">
    <property type="entry name" value="Helical backbone' metal receptor"/>
    <property type="match status" value="1"/>
</dbReference>
<dbReference type="AlphaFoldDB" id="A0A917SDP7"/>
<gene>
    <name evidence="7" type="ORF">GCM10011575_33860</name>
</gene>
<feature type="region of interest" description="Disordered" evidence="5">
    <location>
        <begin position="55"/>
        <end position="77"/>
    </location>
</feature>
<keyword evidence="8" id="KW-1185">Reference proteome</keyword>
<feature type="compositionally biased region" description="Low complexity" evidence="5">
    <location>
        <begin position="55"/>
        <end position="69"/>
    </location>
</feature>
<dbReference type="GO" id="GO:1901678">
    <property type="term" value="P:iron coordination entity transport"/>
    <property type="evidence" value="ECO:0007669"/>
    <property type="project" value="UniProtKB-ARBA"/>
</dbReference>
<dbReference type="RefSeq" id="WP_188896561.1">
    <property type="nucleotide sequence ID" value="NZ_BMMZ01000009.1"/>
</dbReference>
<dbReference type="InterPro" id="IPR006311">
    <property type="entry name" value="TAT_signal"/>
</dbReference>
<keyword evidence="4" id="KW-0732">Signal</keyword>
<dbReference type="PANTHER" id="PTHR30532:SF1">
    <property type="entry name" value="IRON(3+)-HYDROXAMATE-BINDING PROTEIN FHUD"/>
    <property type="match status" value="1"/>
</dbReference>
<evidence type="ECO:0000313" key="7">
    <source>
        <dbReference type="EMBL" id="GGL72818.1"/>
    </source>
</evidence>
<name>A0A917SDP7_9ACTN</name>
<evidence type="ECO:0000259" key="6">
    <source>
        <dbReference type="PROSITE" id="PS50983"/>
    </source>
</evidence>
<dbReference type="GO" id="GO:0030288">
    <property type="term" value="C:outer membrane-bounded periplasmic space"/>
    <property type="evidence" value="ECO:0007669"/>
    <property type="project" value="TreeGrafter"/>
</dbReference>
<feature type="domain" description="Fe/B12 periplasmic-binding" evidence="6">
    <location>
        <begin position="85"/>
        <end position="351"/>
    </location>
</feature>
<comment type="similarity">
    <text evidence="2">Belongs to the bacterial solute-binding protein 8 family.</text>
</comment>
<dbReference type="EMBL" id="BMMZ01000009">
    <property type="protein sequence ID" value="GGL72818.1"/>
    <property type="molecule type" value="Genomic_DNA"/>
</dbReference>
<evidence type="ECO:0000256" key="5">
    <source>
        <dbReference type="SAM" id="MobiDB-lite"/>
    </source>
</evidence>
<dbReference type="Pfam" id="PF01497">
    <property type="entry name" value="Peripla_BP_2"/>
    <property type="match status" value="1"/>
</dbReference>
<dbReference type="InterPro" id="IPR051313">
    <property type="entry name" value="Bact_iron-sidero_bind"/>
</dbReference>
<reference evidence="7" key="2">
    <citation type="submission" date="2020-09" db="EMBL/GenBank/DDBJ databases">
        <authorList>
            <person name="Sun Q."/>
            <person name="Zhou Y."/>
        </authorList>
    </citation>
    <scope>NUCLEOTIDE SEQUENCE</scope>
    <source>
        <strain evidence="7">CGMCC 4.7306</strain>
    </source>
</reference>
<evidence type="ECO:0000256" key="4">
    <source>
        <dbReference type="ARBA" id="ARBA00022729"/>
    </source>
</evidence>
<keyword evidence="3" id="KW-0813">Transport</keyword>
<dbReference type="InterPro" id="IPR002491">
    <property type="entry name" value="ABC_transptr_periplasmic_BD"/>
</dbReference>
<accession>A0A917SDP7</accession>
<proteinExistence type="inferred from homology"/>
<organism evidence="7 8">
    <name type="scientific">Microlunatus endophyticus</name>
    <dbReference type="NCBI Taxonomy" id="1716077"/>
    <lineage>
        <taxon>Bacteria</taxon>
        <taxon>Bacillati</taxon>
        <taxon>Actinomycetota</taxon>
        <taxon>Actinomycetes</taxon>
        <taxon>Propionibacteriales</taxon>
        <taxon>Propionibacteriaceae</taxon>
        <taxon>Microlunatus</taxon>
    </lineage>
</organism>
<dbReference type="Gene3D" id="3.40.50.1980">
    <property type="entry name" value="Nitrogenase molybdenum iron protein domain"/>
    <property type="match status" value="2"/>
</dbReference>
<comment type="subcellular location">
    <subcellularLocation>
        <location evidence="1">Cell envelope</location>
    </subcellularLocation>
</comment>
<evidence type="ECO:0000256" key="1">
    <source>
        <dbReference type="ARBA" id="ARBA00004196"/>
    </source>
</evidence>
<sequence length="351" mass="36977">MTLLAPERRDTRTDTGTDVETEFVRIIDQLTRRGLLAGGVGSATLLGLAACGASDPSASSTPSVPSTRTVQTAKGSVRVPADPKRVVSIQPAATATLYDLGLASIGVYDQGSEYISPRYRAKWDAATKVGTAGAIDVEKVATLNPDLIIGLDYEWNTNVYSKLTALAPTVIAPATSWQGTAAIVADAVNRTDQLDALKTRLVTRSAEIKKAYATQLAAYTWDILQGGFTAGQFWVYGPRTDPGRVLADAGVRFAGATTAATASKDPGAGILAVSYEQIGKLDDAGVIGFYADYDDKPNNKGPQLFAQKLWKQLPAVKAGRLVPFPDLLVGGYGDALAVLDELEAGLKKLQG</sequence>
<dbReference type="PANTHER" id="PTHR30532">
    <property type="entry name" value="IRON III DICITRATE-BINDING PERIPLASMIC PROTEIN"/>
    <property type="match status" value="1"/>
</dbReference>
<protein>
    <submittedName>
        <fullName evidence="7">Iron siderophore-binding protein</fullName>
    </submittedName>
</protein>
<evidence type="ECO:0000313" key="8">
    <source>
        <dbReference type="Proteomes" id="UP000613840"/>
    </source>
</evidence>
<dbReference type="PROSITE" id="PS50983">
    <property type="entry name" value="FE_B12_PBP"/>
    <property type="match status" value="1"/>
</dbReference>
<evidence type="ECO:0000256" key="3">
    <source>
        <dbReference type="ARBA" id="ARBA00022448"/>
    </source>
</evidence>
<dbReference type="Proteomes" id="UP000613840">
    <property type="component" value="Unassembled WGS sequence"/>
</dbReference>
<dbReference type="PROSITE" id="PS51318">
    <property type="entry name" value="TAT"/>
    <property type="match status" value="1"/>
</dbReference>
<comment type="caution">
    <text evidence="7">The sequence shown here is derived from an EMBL/GenBank/DDBJ whole genome shotgun (WGS) entry which is preliminary data.</text>
</comment>
<evidence type="ECO:0000256" key="2">
    <source>
        <dbReference type="ARBA" id="ARBA00008814"/>
    </source>
</evidence>
<reference evidence="7" key="1">
    <citation type="journal article" date="2014" name="Int. J. Syst. Evol. Microbiol.">
        <title>Complete genome sequence of Corynebacterium casei LMG S-19264T (=DSM 44701T), isolated from a smear-ripened cheese.</title>
        <authorList>
            <consortium name="US DOE Joint Genome Institute (JGI-PGF)"/>
            <person name="Walter F."/>
            <person name="Albersmeier A."/>
            <person name="Kalinowski J."/>
            <person name="Ruckert C."/>
        </authorList>
    </citation>
    <scope>NUCLEOTIDE SEQUENCE</scope>
    <source>
        <strain evidence="7">CGMCC 4.7306</strain>
    </source>
</reference>